<name>A0AAN6D2Y6_9ASCO</name>
<protein>
    <recommendedName>
        <fullName evidence="4">FAS1 domain-containing protein</fullName>
    </recommendedName>
</protein>
<evidence type="ECO:0000256" key="3">
    <source>
        <dbReference type="SAM" id="SignalP"/>
    </source>
</evidence>
<dbReference type="InterPro" id="IPR000782">
    <property type="entry name" value="FAS1_domain"/>
</dbReference>
<dbReference type="AlphaFoldDB" id="A0AAN6D2Y6"/>
<reference evidence="5" key="1">
    <citation type="journal article" date="2021" name="G3 (Bethesda)">
        <title>Genomic diversity, chromosomal rearrangements, and interspecies hybridization in the ogataea polymorpha species complex.</title>
        <authorList>
            <person name="Hanson S.J."/>
            <person name="Cinneide E.O."/>
            <person name="Salzberg L.I."/>
            <person name="Wolfe K.H."/>
            <person name="McGowan J."/>
            <person name="Fitzpatrick D.A."/>
            <person name="Matlin K."/>
        </authorList>
    </citation>
    <scope>NUCLEOTIDE SEQUENCE</scope>
    <source>
        <strain evidence="5">83-405-1</strain>
    </source>
</reference>
<dbReference type="PROSITE" id="PS50213">
    <property type="entry name" value="FAS1"/>
    <property type="match status" value="2"/>
</dbReference>
<dbReference type="PROSITE" id="PS51257">
    <property type="entry name" value="PROKAR_LIPOPROTEIN"/>
    <property type="match status" value="1"/>
</dbReference>
<evidence type="ECO:0000256" key="1">
    <source>
        <dbReference type="SAM" id="MobiDB-lite"/>
    </source>
</evidence>
<keyword evidence="2" id="KW-0472">Membrane</keyword>
<feature type="region of interest" description="Disordered" evidence="1">
    <location>
        <begin position="771"/>
        <end position="809"/>
    </location>
</feature>
<dbReference type="SMART" id="SM00554">
    <property type="entry name" value="FAS1"/>
    <property type="match status" value="3"/>
</dbReference>
<feature type="transmembrane region" description="Helical" evidence="2">
    <location>
        <begin position="728"/>
        <end position="752"/>
    </location>
</feature>
<dbReference type="Proteomes" id="UP000738402">
    <property type="component" value="Unassembled WGS sequence"/>
</dbReference>
<feature type="chain" id="PRO_5043026364" description="FAS1 domain-containing protein" evidence="3">
    <location>
        <begin position="22"/>
        <end position="809"/>
    </location>
</feature>
<evidence type="ECO:0000259" key="4">
    <source>
        <dbReference type="PROSITE" id="PS50213"/>
    </source>
</evidence>
<keyword evidence="2" id="KW-0812">Transmembrane</keyword>
<proteinExistence type="predicted"/>
<organism evidence="5 6">
    <name type="scientific">Ogataea haglerorum</name>
    <dbReference type="NCBI Taxonomy" id="1937702"/>
    <lineage>
        <taxon>Eukaryota</taxon>
        <taxon>Fungi</taxon>
        <taxon>Dikarya</taxon>
        <taxon>Ascomycota</taxon>
        <taxon>Saccharomycotina</taxon>
        <taxon>Pichiomycetes</taxon>
        <taxon>Pichiales</taxon>
        <taxon>Pichiaceae</taxon>
        <taxon>Ogataea</taxon>
    </lineage>
</organism>
<feature type="domain" description="FAS1" evidence="4">
    <location>
        <begin position="31"/>
        <end position="164"/>
    </location>
</feature>
<dbReference type="InterPro" id="IPR050904">
    <property type="entry name" value="Adhesion/Biosynth-related"/>
</dbReference>
<dbReference type="Gene3D" id="2.30.180.10">
    <property type="entry name" value="FAS1 domain"/>
    <property type="match status" value="2"/>
</dbReference>
<dbReference type="Pfam" id="PF02469">
    <property type="entry name" value="Fasciclin"/>
    <property type="match status" value="3"/>
</dbReference>
<keyword evidence="2" id="KW-1133">Transmembrane helix</keyword>
<gene>
    <name evidence="5" type="ORF">KL933_003782</name>
</gene>
<dbReference type="PANTHER" id="PTHR10900:SF125">
    <property type="entry name" value="FAS1 DOMAIN-CONTAINING PROTEIN YLR001C"/>
    <property type="match status" value="1"/>
</dbReference>
<comment type="caution">
    <text evidence="5">The sequence shown here is derived from an EMBL/GenBank/DDBJ whole genome shotgun (WGS) entry which is preliminary data.</text>
</comment>
<feature type="domain" description="FAS1" evidence="4">
    <location>
        <begin position="157"/>
        <end position="304"/>
    </location>
</feature>
<dbReference type="SUPFAM" id="SSF82153">
    <property type="entry name" value="FAS1 domain"/>
    <property type="match status" value="4"/>
</dbReference>
<evidence type="ECO:0000313" key="6">
    <source>
        <dbReference type="Proteomes" id="UP000738402"/>
    </source>
</evidence>
<feature type="compositionally biased region" description="Low complexity" evidence="1">
    <location>
        <begin position="787"/>
        <end position="801"/>
    </location>
</feature>
<evidence type="ECO:0000313" key="5">
    <source>
        <dbReference type="EMBL" id="KAG7725734.1"/>
    </source>
</evidence>
<sequence length="809" mass="89319">MWDLLSRTLILGLLFISGACKESPDDDVPPTTTIIDILSSNANFSKILLSLQRSDLVDYVNELGNVTFLAPLNTAFSEGQLYQSLSINDVSRHMIDQPVNADEVRGLEVYRTLLFNTSVLSGGVQRPILLDNRDDLFLADNAIVTEQYDVRSSNSAVFGISSFLERRKSACEFFADIAHADPVFAEYQSLGRLFSDNDFCATRKITNVTFLVPSDASVGLNEIELNYLNTDQGLEDKTRLLESHVVSGIWGGRLDPVHTKTLTNQKVRLSSNSEGSNVRVQNTSSTFANYLLSDGIVHLYDALPLENSIPVFTPRKYLLGLGLASVVDQLDFHKLSGLIDDRNVSQTIFVTESAESTESKSSLLYHFVDGAVEFDRDELLTTKYCSSSVLGHCQKLKVLKRGDQVSLNNNVFVTSPKIPVGNTYIYFVDEDLPLPLPFQHAVSPFLRCAKSIKLLHDFGLLKFHNNGGLGYTVFLPNADAWRDLDLVLDYLYANRDVMLEILGNLVVNGLIYDDFRGSATLTTLLDKPLEVETDSDTLFINGTAVDVSIESEVLFDKGVAHPIGSLVFPATVQIGVPELLSTVDGEEFLRVLQLLRLDHLLYEDYSFIVPSSRSMRLENFTSELSNLARLEKFARLHILPAGGMEKIIECNDTIPTLLENVHLSCRELTSGISMLRVREGNDHEVRVLRHGLAISSTDTATGILLVDRSINPDWLSASAGPIHLHLPFVALLVGVVIGMLLLAVVASCCLVCSVGKHTSVSSETAPLLRAHERLENHAPPSPPPPNESESYSNYYSTHSSSRPIDVDQP</sequence>
<accession>A0AAN6D2Y6</accession>
<dbReference type="EMBL" id="JAHLUH010000011">
    <property type="protein sequence ID" value="KAG7725734.1"/>
    <property type="molecule type" value="Genomic_DNA"/>
</dbReference>
<feature type="signal peptide" evidence="3">
    <location>
        <begin position="1"/>
        <end position="21"/>
    </location>
</feature>
<dbReference type="InterPro" id="IPR036378">
    <property type="entry name" value="FAS1_dom_sf"/>
</dbReference>
<dbReference type="PANTHER" id="PTHR10900">
    <property type="entry name" value="PERIOSTIN-RELATED"/>
    <property type="match status" value="1"/>
</dbReference>
<keyword evidence="3" id="KW-0732">Signal</keyword>
<evidence type="ECO:0000256" key="2">
    <source>
        <dbReference type="SAM" id="Phobius"/>
    </source>
</evidence>